<feature type="transmembrane region" description="Helical" evidence="1">
    <location>
        <begin position="579"/>
        <end position="602"/>
    </location>
</feature>
<dbReference type="GO" id="GO:0016747">
    <property type="term" value="F:acyltransferase activity, transferring groups other than amino-acyl groups"/>
    <property type="evidence" value="ECO:0007669"/>
    <property type="project" value="InterPro"/>
</dbReference>
<dbReference type="PANTHER" id="PTHR11161:SF22">
    <property type="entry name" value="ACYLTRANSFERASE 3 DOMAIN-CONTAINING PROTEIN-RELATED"/>
    <property type="match status" value="1"/>
</dbReference>
<feature type="transmembrane region" description="Helical" evidence="1">
    <location>
        <begin position="846"/>
        <end position="865"/>
    </location>
</feature>
<dbReference type="EMBL" id="UFQS01000038">
    <property type="protein sequence ID" value="SSW98072.1"/>
    <property type="molecule type" value="Genomic_DNA"/>
</dbReference>
<feature type="transmembrane region" description="Helical" evidence="1">
    <location>
        <begin position="877"/>
        <end position="904"/>
    </location>
</feature>
<sequence length="1061" mass="124170">MPPMYHLDDYESCLFSTDKFSIFCVVHAIIKPDNSSSVYNQVIEFSSDTKKHFAHDLLYIGHCLKKCEKDLEKLSEGEMEDLYVEPFPWRLNRKWYETRNVYENTSLYRKLYDRKLNQCSNLWLRQNYNLSLQSTIEFCSTNQEITNQKYGERGTLMSLNISFYLNILLFSDYWHYIFLAVTLCITVIITSATYFDAKLNKSKSLEHYKLNLNKKLTNLQQYLLCFSIVRNWYRLTSQPNTEISRDLRCLNAFRYITVLIFIMAHLIFGYSQAASLNPNFIEMTYHNFSTITLNNTNTVQTFFFISGFLLFVTIKPMFKKNQFNYKYFCVGVIYRYVRLTPPIAFLVLYNASFMADSGHGPFWKFFSEAERTFCRTSWWANLLHINNIVNTDQMCMVHLWYVAADTQLFIFTLLLCVIMFKFWNYRKYIFGSVFFSSLVVHFVTHYLNGHDGIFLFSPEKRRSLVYDISEDTQQNYFAPYINTGNYLLGVCGAMLYFHCKNAKINLGNSKLFIVIWYLTIPLAHIVLAVSGYIFYNYYFDLPSIWVSLTAVFVQNIWGVFATILVLGFSSKFRSPAKNFCNWSIFTPLSRLTYGIYVSHLTIVRPLLGQQMTLPYLSFSSLYVQMIALAVLCHIVALILCLTIEFPLTAIAKKVLKKQEQVKEYMKMPPMYHTDDYESCLFSTDELNIFCVVHAIIKPDNSSSVYNQVIEFSSDTKKHFAHDLLYIGHCLNKCEKDLEKLSEEEREDLYDEPFPWRLDRKCMGHLWYVAADTQLFIFTLFLCMIMFKFWKYRKQIFCATFIMSLVVHFTAHYVYGHDGIFLFTPEKRRSVVYDIDKALQQDYFPPYINTGNYLLGVLGAMLYFHSKKSKFNLGNSNLFIVIWYLTPSIGQIFLGITGFIFYKYYFDLPSIWVSLTAVFVQNIWGLFGIILVLGFSAKFKSKNFCNWPVFSPLSRLTYGIYLCHLSIVRPLLGQQKTLPYVSFSSLLVEMLALTVLCHIVALILCLLLEFPLTAIAKRVLRKNQDPLIELKIVKNHTDNNLNHITSHDQGDTLLPCKRNTDI</sequence>
<gene>
    <name evidence="3" type="primary">CSON009729</name>
</gene>
<feature type="transmembrane region" description="Helical" evidence="1">
    <location>
        <begin position="399"/>
        <end position="420"/>
    </location>
</feature>
<evidence type="ECO:0000259" key="2">
    <source>
        <dbReference type="Pfam" id="PF01757"/>
    </source>
</evidence>
<feature type="transmembrane region" description="Helical" evidence="1">
    <location>
        <begin position="173"/>
        <end position="195"/>
    </location>
</feature>
<evidence type="ECO:0000256" key="1">
    <source>
        <dbReference type="SAM" id="Phobius"/>
    </source>
</evidence>
<feature type="transmembrane region" description="Helical" evidence="1">
    <location>
        <begin position="765"/>
        <end position="786"/>
    </location>
</feature>
<reference evidence="4" key="2">
    <citation type="submission" date="2018-07" db="EMBL/GenBank/DDBJ databases">
        <authorList>
            <person name="Quirk P.G."/>
            <person name="Krulwich T.A."/>
        </authorList>
    </citation>
    <scope>NUCLEOTIDE SEQUENCE</scope>
</reference>
<dbReference type="VEuPathDB" id="VectorBase:CSON009729"/>
<feature type="transmembrane region" description="Helical" evidence="1">
    <location>
        <begin position="511"/>
        <end position="538"/>
    </location>
</feature>
<dbReference type="Pfam" id="PF01757">
    <property type="entry name" value="Acyl_transf_3"/>
    <property type="match status" value="2"/>
</dbReference>
<reference evidence="3" key="1">
    <citation type="submission" date="2018-04" db="EMBL/GenBank/DDBJ databases">
        <authorList>
            <person name="Go L.Y."/>
            <person name="Mitchell J.A."/>
        </authorList>
    </citation>
    <scope>NUCLEOTIDE SEQUENCE</scope>
    <source>
        <tissue evidence="3">Whole organism</tissue>
    </source>
</reference>
<dbReference type="PANTHER" id="PTHR11161">
    <property type="entry name" value="O-ACYLTRANSFERASE"/>
    <property type="match status" value="1"/>
</dbReference>
<feature type="domain" description="Acyltransferase 3" evidence="2">
    <location>
        <begin position="754"/>
        <end position="1006"/>
    </location>
</feature>
<dbReference type="EMBL" id="UFQT01000038">
    <property type="protein sequence ID" value="SSX18458.1"/>
    <property type="molecule type" value="Genomic_DNA"/>
</dbReference>
<feature type="transmembrane region" description="Helical" evidence="1">
    <location>
        <begin position="544"/>
        <end position="567"/>
    </location>
</feature>
<organism evidence="3">
    <name type="scientific">Culicoides sonorensis</name>
    <name type="common">Biting midge</name>
    <dbReference type="NCBI Taxonomy" id="179676"/>
    <lineage>
        <taxon>Eukaryota</taxon>
        <taxon>Metazoa</taxon>
        <taxon>Ecdysozoa</taxon>
        <taxon>Arthropoda</taxon>
        <taxon>Hexapoda</taxon>
        <taxon>Insecta</taxon>
        <taxon>Pterygota</taxon>
        <taxon>Neoptera</taxon>
        <taxon>Endopterygota</taxon>
        <taxon>Diptera</taxon>
        <taxon>Nematocera</taxon>
        <taxon>Chironomoidea</taxon>
        <taxon>Ceratopogonidae</taxon>
        <taxon>Ceratopogoninae</taxon>
        <taxon>Culicoides</taxon>
        <taxon>Monoculicoides</taxon>
    </lineage>
</organism>
<feature type="transmembrane region" description="Helical" evidence="1">
    <location>
        <begin position="910"/>
        <end position="934"/>
    </location>
</feature>
<feature type="transmembrane region" description="Helical" evidence="1">
    <location>
        <begin position="252"/>
        <end position="271"/>
    </location>
</feature>
<feature type="transmembrane region" description="Helical" evidence="1">
    <location>
        <begin position="427"/>
        <end position="447"/>
    </location>
</feature>
<feature type="domain" description="Acyltransferase 3" evidence="2">
    <location>
        <begin position="249"/>
        <end position="642"/>
    </location>
</feature>
<feature type="transmembrane region" description="Helical" evidence="1">
    <location>
        <begin position="291"/>
        <end position="312"/>
    </location>
</feature>
<feature type="transmembrane region" description="Helical" evidence="1">
    <location>
        <begin position="477"/>
        <end position="499"/>
    </location>
</feature>
<protein>
    <submittedName>
        <fullName evidence="3">CSON009729 protein</fullName>
    </submittedName>
</protein>
<dbReference type="AlphaFoldDB" id="A0A336K2L3"/>
<dbReference type="InterPro" id="IPR002656">
    <property type="entry name" value="Acyl_transf_3_dom"/>
</dbReference>
<feature type="transmembrane region" description="Helical" evidence="1">
    <location>
        <begin position="991"/>
        <end position="1011"/>
    </location>
</feature>
<dbReference type="InterPro" id="IPR052728">
    <property type="entry name" value="O2_lipid_transport_reg"/>
</dbReference>
<proteinExistence type="predicted"/>
<evidence type="ECO:0000313" key="3">
    <source>
        <dbReference type="EMBL" id="SSW98072.1"/>
    </source>
</evidence>
<evidence type="ECO:0000313" key="4">
    <source>
        <dbReference type="EMBL" id="SSX18458.1"/>
    </source>
</evidence>
<feature type="transmembrane region" description="Helical" evidence="1">
    <location>
        <begin position="795"/>
        <end position="814"/>
    </location>
</feature>
<name>A0A336K2L3_CULSO</name>
<dbReference type="OMA" id="ATNCKEK"/>
<feature type="transmembrane region" description="Helical" evidence="1">
    <location>
        <begin position="622"/>
        <end position="655"/>
    </location>
</feature>
<keyword evidence="1" id="KW-0812">Transmembrane</keyword>
<feature type="transmembrane region" description="Helical" evidence="1">
    <location>
        <begin position="333"/>
        <end position="355"/>
    </location>
</feature>
<keyword evidence="1" id="KW-1133">Transmembrane helix</keyword>
<keyword evidence="1" id="KW-0472">Membrane</keyword>
<accession>A0A336K2L3</accession>